<dbReference type="AlphaFoldDB" id="A0A553IBI1"/>
<dbReference type="EMBL" id="VFLP01000005">
    <property type="protein sequence ID" value="TRX97557.1"/>
    <property type="molecule type" value="Genomic_DNA"/>
</dbReference>
<evidence type="ECO:0000313" key="1">
    <source>
        <dbReference type="EMBL" id="TRX97557.1"/>
    </source>
</evidence>
<comment type="caution">
    <text evidence="1">The sequence shown here is derived from an EMBL/GenBank/DDBJ whole genome shotgun (WGS) entry which is preliminary data.</text>
</comment>
<protein>
    <submittedName>
        <fullName evidence="1">Uncharacterized protein</fullName>
    </submittedName>
</protein>
<evidence type="ECO:0000313" key="2">
    <source>
        <dbReference type="Proteomes" id="UP000319160"/>
    </source>
</evidence>
<proteinExistence type="predicted"/>
<dbReference type="Proteomes" id="UP000319160">
    <property type="component" value="Unassembled WGS sequence"/>
</dbReference>
<gene>
    <name evidence="1" type="ORF">FHL15_001312</name>
</gene>
<reference evidence="2" key="1">
    <citation type="submission" date="2019-06" db="EMBL/GenBank/DDBJ databases">
        <title>Draft genome sequence of the griseofulvin-producing fungus Xylaria cubensis strain G536.</title>
        <authorList>
            <person name="Mead M.E."/>
            <person name="Raja H.A."/>
            <person name="Steenwyk J.L."/>
            <person name="Knowles S.L."/>
            <person name="Oberlies N.H."/>
            <person name="Rokas A."/>
        </authorList>
    </citation>
    <scope>NUCLEOTIDE SEQUENCE [LARGE SCALE GENOMIC DNA]</scope>
    <source>
        <strain evidence="2">G536</strain>
    </source>
</reference>
<keyword evidence="2" id="KW-1185">Reference proteome</keyword>
<organism evidence="1 2">
    <name type="scientific">Xylaria flabelliformis</name>
    <dbReference type="NCBI Taxonomy" id="2512241"/>
    <lineage>
        <taxon>Eukaryota</taxon>
        <taxon>Fungi</taxon>
        <taxon>Dikarya</taxon>
        <taxon>Ascomycota</taxon>
        <taxon>Pezizomycotina</taxon>
        <taxon>Sordariomycetes</taxon>
        <taxon>Xylariomycetidae</taxon>
        <taxon>Xylariales</taxon>
        <taxon>Xylariaceae</taxon>
        <taxon>Xylaria</taxon>
    </lineage>
</organism>
<name>A0A553IBI1_9PEZI</name>
<sequence>MTGKSARVGRSSGLGRMHTSTIACSGGGTGYSMKWLIGPFATMLLIQFPMSATLALDEILDFGSVLALLDKVLRWIDTDERQLGKKLANVLGVILDELPMI</sequence>
<accession>A0A553IBI1</accession>